<accession>A0A4C1YIL3</accession>
<dbReference type="EMBL" id="BGZK01001200">
    <property type="protein sequence ID" value="GBP74247.1"/>
    <property type="molecule type" value="Genomic_DNA"/>
</dbReference>
<keyword evidence="2" id="KW-1185">Reference proteome</keyword>
<dbReference type="Proteomes" id="UP000299102">
    <property type="component" value="Unassembled WGS sequence"/>
</dbReference>
<proteinExistence type="predicted"/>
<sequence length="201" mass="21766">MDGCPSCSASAVHTRRKLASHIKLQCQLAKTLVLRADWWELYSVSDGGGRGTFTRRGCAGVEPLPYSADPLRSYRNITHFHFFLSNPSLGTRMRAVCALCRCDTVVGSSYSSTAQFYSIVPVDVYRFMRSKLVASTAKLTSTASNEAQANLTIDRSYTTGSCVRTSFWRDESESGKSGVSTSTPTGAQTAAILLAFCSTGL</sequence>
<reference evidence="1 2" key="1">
    <citation type="journal article" date="2019" name="Commun. Biol.">
        <title>The bagworm genome reveals a unique fibroin gene that provides high tensile strength.</title>
        <authorList>
            <person name="Kono N."/>
            <person name="Nakamura H."/>
            <person name="Ohtoshi R."/>
            <person name="Tomita M."/>
            <person name="Numata K."/>
            <person name="Arakawa K."/>
        </authorList>
    </citation>
    <scope>NUCLEOTIDE SEQUENCE [LARGE SCALE GENOMIC DNA]</scope>
</reference>
<evidence type="ECO:0000313" key="2">
    <source>
        <dbReference type="Proteomes" id="UP000299102"/>
    </source>
</evidence>
<dbReference type="AlphaFoldDB" id="A0A4C1YIL3"/>
<name>A0A4C1YIL3_EUMVA</name>
<organism evidence="1 2">
    <name type="scientific">Eumeta variegata</name>
    <name type="common">Bagworm moth</name>
    <name type="synonym">Eumeta japonica</name>
    <dbReference type="NCBI Taxonomy" id="151549"/>
    <lineage>
        <taxon>Eukaryota</taxon>
        <taxon>Metazoa</taxon>
        <taxon>Ecdysozoa</taxon>
        <taxon>Arthropoda</taxon>
        <taxon>Hexapoda</taxon>
        <taxon>Insecta</taxon>
        <taxon>Pterygota</taxon>
        <taxon>Neoptera</taxon>
        <taxon>Endopterygota</taxon>
        <taxon>Lepidoptera</taxon>
        <taxon>Glossata</taxon>
        <taxon>Ditrysia</taxon>
        <taxon>Tineoidea</taxon>
        <taxon>Psychidae</taxon>
        <taxon>Oiketicinae</taxon>
        <taxon>Eumeta</taxon>
    </lineage>
</organism>
<gene>
    <name evidence="1" type="ORF">EVAR_51645_1</name>
</gene>
<comment type="caution">
    <text evidence="1">The sequence shown here is derived from an EMBL/GenBank/DDBJ whole genome shotgun (WGS) entry which is preliminary data.</text>
</comment>
<evidence type="ECO:0000313" key="1">
    <source>
        <dbReference type="EMBL" id="GBP74247.1"/>
    </source>
</evidence>
<protein>
    <submittedName>
        <fullName evidence="1">Uncharacterized protein</fullName>
    </submittedName>
</protein>